<feature type="compositionally biased region" description="Basic and acidic residues" evidence="1">
    <location>
        <begin position="49"/>
        <end position="64"/>
    </location>
</feature>
<organism evidence="2 3">
    <name type="scientific">Staphylococcus warneri</name>
    <dbReference type="NCBI Taxonomy" id="1292"/>
    <lineage>
        <taxon>Bacteria</taxon>
        <taxon>Bacillati</taxon>
        <taxon>Bacillota</taxon>
        <taxon>Bacilli</taxon>
        <taxon>Bacillales</taxon>
        <taxon>Staphylococcaceae</taxon>
        <taxon>Staphylococcus</taxon>
    </lineage>
</organism>
<sequence>MSEDKRQQYIDKDPGHRGGGGPGREKRSNEPLRKSYRNHSQEHSLPNESRLEEKLGKDFRKDRK</sequence>
<evidence type="ECO:0008006" key="4">
    <source>
        <dbReference type="Google" id="ProtNLM"/>
    </source>
</evidence>
<reference evidence="2 3" key="1">
    <citation type="submission" date="2020-03" db="EMBL/GenBank/DDBJ databases">
        <title>Comparative genetics of Staphylococcus warneri persistents from caprine mastitis.</title>
        <authorList>
            <person name="Franca C.A."/>
            <person name="Rosa D.S."/>
            <person name="Silva A."/>
            <person name="Rodrigues D.L.N."/>
            <person name="Santos R.G."/>
            <person name="Castillo R.E.H."/>
            <person name="Moreira M.A.S."/>
            <person name="Lima M.C."/>
            <person name="Gouveia G.V."/>
            <person name="Gouveia J.J.S."/>
            <person name="Souza R.F.S."/>
            <person name="Bertram B."/>
            <person name="Azevedo V."/>
            <person name="Costa M."/>
        </authorList>
    </citation>
    <scope>NUCLEOTIDE SEQUENCE [LARGE SCALE GENOMIC DNA]</scope>
    <source>
        <strain evidence="2 3">Cap 9.2</strain>
    </source>
</reference>
<dbReference type="Proteomes" id="UP000814367">
    <property type="component" value="Unassembled WGS sequence"/>
</dbReference>
<evidence type="ECO:0000313" key="2">
    <source>
        <dbReference type="EMBL" id="MCG6225266.1"/>
    </source>
</evidence>
<dbReference type="EMBL" id="JAANHJ010000001">
    <property type="protein sequence ID" value="MCG6225266.1"/>
    <property type="molecule type" value="Genomic_DNA"/>
</dbReference>
<feature type="region of interest" description="Disordered" evidence="1">
    <location>
        <begin position="1"/>
        <end position="64"/>
    </location>
</feature>
<protein>
    <recommendedName>
        <fullName evidence="4">Small acid-soluble spore protein P</fullName>
    </recommendedName>
</protein>
<comment type="caution">
    <text evidence="2">The sequence shown here is derived from an EMBL/GenBank/DDBJ whole genome shotgun (WGS) entry which is preliminary data.</text>
</comment>
<evidence type="ECO:0000256" key="1">
    <source>
        <dbReference type="SAM" id="MobiDB-lite"/>
    </source>
</evidence>
<proteinExistence type="predicted"/>
<dbReference type="RefSeq" id="WP_235065944.1">
    <property type="nucleotide sequence ID" value="NZ_CP049802.1"/>
</dbReference>
<gene>
    <name evidence="2" type="ORF">G8J23_04465</name>
</gene>
<feature type="compositionally biased region" description="Basic and acidic residues" evidence="1">
    <location>
        <begin position="23"/>
        <end position="33"/>
    </location>
</feature>
<keyword evidence="3" id="KW-1185">Reference proteome</keyword>
<evidence type="ECO:0000313" key="3">
    <source>
        <dbReference type="Proteomes" id="UP000814367"/>
    </source>
</evidence>
<feature type="compositionally biased region" description="Basic and acidic residues" evidence="1">
    <location>
        <begin position="1"/>
        <end position="16"/>
    </location>
</feature>
<name>A0ABS9NET7_STAWA</name>
<accession>A0ABS9NET7</accession>